<protein>
    <recommendedName>
        <fullName evidence="2">DUF6593 domain-containing protein</fullName>
    </recommendedName>
</protein>
<keyword evidence="1" id="KW-0732">Signal</keyword>
<dbReference type="InterPro" id="IPR046528">
    <property type="entry name" value="DUF6593"/>
</dbReference>
<sequence>MHLQHSRSRTKSLLFFLVAMAASADDVMSWTNQDPRESQLFNSWGVLYRFQTTVSANGTSVTTLYRAIRANKEDRVAKLEWASNGGLGRVVIGKNTLPMSDLVRPDSHLYGSRIFNGPDGLTYRWRPGNNGEILLQDANGNVLAFYRPTRQTRYQIGDVFGELHFIRSAGSGTVMHPPIMDMVTVTAMLYRFCQLFNL</sequence>
<gene>
    <name evidence="3" type="ORF">D9757_000192</name>
</gene>
<dbReference type="Proteomes" id="UP000518752">
    <property type="component" value="Unassembled WGS sequence"/>
</dbReference>
<evidence type="ECO:0000313" key="3">
    <source>
        <dbReference type="EMBL" id="KAF5393826.1"/>
    </source>
</evidence>
<dbReference type="OrthoDB" id="3332782at2759"/>
<name>A0A8H5I271_9AGAR</name>
<feature type="chain" id="PRO_5034788823" description="DUF6593 domain-containing protein" evidence="1">
    <location>
        <begin position="25"/>
        <end position="198"/>
    </location>
</feature>
<reference evidence="3 4" key="1">
    <citation type="journal article" date="2020" name="ISME J.">
        <title>Uncovering the hidden diversity of litter-decomposition mechanisms in mushroom-forming fungi.</title>
        <authorList>
            <person name="Floudas D."/>
            <person name="Bentzer J."/>
            <person name="Ahren D."/>
            <person name="Johansson T."/>
            <person name="Persson P."/>
            <person name="Tunlid A."/>
        </authorList>
    </citation>
    <scope>NUCLEOTIDE SEQUENCE [LARGE SCALE GENOMIC DNA]</scope>
    <source>
        <strain evidence="3 4">CBS 406.79</strain>
    </source>
</reference>
<keyword evidence="4" id="KW-1185">Reference proteome</keyword>
<feature type="domain" description="DUF6593" evidence="2">
    <location>
        <begin position="34"/>
        <end position="186"/>
    </location>
</feature>
<dbReference type="AlphaFoldDB" id="A0A8H5I271"/>
<evidence type="ECO:0000313" key="4">
    <source>
        <dbReference type="Proteomes" id="UP000518752"/>
    </source>
</evidence>
<comment type="caution">
    <text evidence="3">The sequence shown here is derived from an EMBL/GenBank/DDBJ whole genome shotgun (WGS) entry which is preliminary data.</text>
</comment>
<proteinExistence type="predicted"/>
<evidence type="ECO:0000256" key="1">
    <source>
        <dbReference type="SAM" id="SignalP"/>
    </source>
</evidence>
<dbReference type="Pfam" id="PF20236">
    <property type="entry name" value="DUF6593"/>
    <property type="match status" value="1"/>
</dbReference>
<organism evidence="3 4">
    <name type="scientific">Collybiopsis confluens</name>
    <dbReference type="NCBI Taxonomy" id="2823264"/>
    <lineage>
        <taxon>Eukaryota</taxon>
        <taxon>Fungi</taxon>
        <taxon>Dikarya</taxon>
        <taxon>Basidiomycota</taxon>
        <taxon>Agaricomycotina</taxon>
        <taxon>Agaricomycetes</taxon>
        <taxon>Agaricomycetidae</taxon>
        <taxon>Agaricales</taxon>
        <taxon>Marasmiineae</taxon>
        <taxon>Omphalotaceae</taxon>
        <taxon>Collybiopsis</taxon>
    </lineage>
</organism>
<dbReference type="EMBL" id="JAACJN010000001">
    <property type="protein sequence ID" value="KAF5393826.1"/>
    <property type="molecule type" value="Genomic_DNA"/>
</dbReference>
<evidence type="ECO:0000259" key="2">
    <source>
        <dbReference type="Pfam" id="PF20236"/>
    </source>
</evidence>
<accession>A0A8H5I271</accession>
<feature type="signal peptide" evidence="1">
    <location>
        <begin position="1"/>
        <end position="24"/>
    </location>
</feature>